<dbReference type="OrthoDB" id="267397at2759"/>
<dbReference type="SMART" id="SM00213">
    <property type="entry name" value="UBQ"/>
    <property type="match status" value="1"/>
</dbReference>
<dbReference type="InterPro" id="IPR000626">
    <property type="entry name" value="Ubiquitin-like_dom"/>
</dbReference>
<organism evidence="3 4">
    <name type="scientific">Nannochloropsis salina CCMP1776</name>
    <dbReference type="NCBI Taxonomy" id="1027361"/>
    <lineage>
        <taxon>Eukaryota</taxon>
        <taxon>Sar</taxon>
        <taxon>Stramenopiles</taxon>
        <taxon>Ochrophyta</taxon>
        <taxon>Eustigmatophyceae</taxon>
        <taxon>Eustigmatales</taxon>
        <taxon>Monodopsidaceae</taxon>
        <taxon>Microchloropsis</taxon>
        <taxon>Microchloropsis salina</taxon>
    </lineage>
</organism>
<reference evidence="3 4" key="1">
    <citation type="submission" date="2019-01" db="EMBL/GenBank/DDBJ databases">
        <title>Nuclear Genome Assembly of the Microalgal Biofuel strain Nannochloropsis salina CCMP1776.</title>
        <authorList>
            <person name="Hovde B."/>
        </authorList>
    </citation>
    <scope>NUCLEOTIDE SEQUENCE [LARGE SCALE GENOMIC DNA]</scope>
    <source>
        <strain evidence="3 4">CCMP1776</strain>
    </source>
</reference>
<dbReference type="CDD" id="cd17039">
    <property type="entry name" value="Ubl_ubiquitin_like"/>
    <property type="match status" value="1"/>
</dbReference>
<keyword evidence="1" id="KW-0812">Transmembrane</keyword>
<dbReference type="SUPFAM" id="SSF54236">
    <property type="entry name" value="Ubiquitin-like"/>
    <property type="match status" value="1"/>
</dbReference>
<keyword evidence="4" id="KW-1185">Reference proteome</keyword>
<name>A0A4D9D338_9STRA</name>
<dbReference type="EMBL" id="SDOX01000017">
    <property type="protein sequence ID" value="TFJ84797.1"/>
    <property type="molecule type" value="Genomic_DNA"/>
</dbReference>
<gene>
    <name evidence="3" type="ORF">NSK_003829</name>
</gene>
<dbReference type="Proteomes" id="UP000355283">
    <property type="component" value="Unassembled WGS sequence"/>
</dbReference>
<feature type="transmembrane region" description="Helical" evidence="1">
    <location>
        <begin position="122"/>
        <end position="149"/>
    </location>
</feature>
<dbReference type="Gene3D" id="3.10.20.90">
    <property type="entry name" value="Phosphatidylinositol 3-kinase Catalytic Subunit, Chain A, domain 1"/>
    <property type="match status" value="1"/>
</dbReference>
<evidence type="ECO:0000313" key="3">
    <source>
        <dbReference type="EMBL" id="TFJ84797.1"/>
    </source>
</evidence>
<evidence type="ECO:0000259" key="2">
    <source>
        <dbReference type="PROSITE" id="PS50053"/>
    </source>
</evidence>
<protein>
    <recommendedName>
        <fullName evidence="2">Ubiquitin-like domain-containing protein</fullName>
    </recommendedName>
</protein>
<evidence type="ECO:0000313" key="4">
    <source>
        <dbReference type="Proteomes" id="UP000355283"/>
    </source>
</evidence>
<sequence length="161" mass="17584">MPLCDHVSLIGEEDKAWGETPGGGSPLTNNLIVRGPGGQCYPLNVQGDMRVQDLKAQVATAIGVAVEEQYLLHRCKILQDHEALASYDLGTQHHLSKAMAMYQVPTVEVGIRQRGGCFIVTFTLLTILFFATLCAPLTCGTSLCLYLFLLPPVFILPFFCL</sequence>
<evidence type="ECO:0000256" key="1">
    <source>
        <dbReference type="SAM" id="Phobius"/>
    </source>
</evidence>
<dbReference type="PROSITE" id="PS50053">
    <property type="entry name" value="UBIQUITIN_2"/>
    <property type="match status" value="1"/>
</dbReference>
<feature type="domain" description="Ubiquitin-like" evidence="2">
    <location>
        <begin position="29"/>
        <end position="89"/>
    </location>
</feature>
<keyword evidence="1" id="KW-1133">Transmembrane helix</keyword>
<dbReference type="InterPro" id="IPR029071">
    <property type="entry name" value="Ubiquitin-like_domsf"/>
</dbReference>
<proteinExistence type="predicted"/>
<comment type="caution">
    <text evidence="3">The sequence shown here is derived from an EMBL/GenBank/DDBJ whole genome shotgun (WGS) entry which is preliminary data.</text>
</comment>
<keyword evidence="1" id="KW-0472">Membrane</keyword>
<dbReference type="Pfam" id="PF00240">
    <property type="entry name" value="ubiquitin"/>
    <property type="match status" value="1"/>
</dbReference>
<dbReference type="AlphaFoldDB" id="A0A4D9D338"/>
<accession>A0A4D9D338</accession>